<dbReference type="PATRIC" id="fig|1263868.3.peg.2754"/>
<evidence type="ECO:0000313" key="2">
    <source>
        <dbReference type="Proteomes" id="UP000011996"/>
    </source>
</evidence>
<dbReference type="Proteomes" id="UP000011996">
    <property type="component" value="Unassembled WGS sequence"/>
</dbReference>
<reference evidence="1 2" key="1">
    <citation type="journal article" date="2013" name="Mar. Genomics">
        <title>Expression of sulfatases in Rhodopirellula baltica and the diversity of sulfatases in the genus Rhodopirellula.</title>
        <authorList>
            <person name="Wegner C.E."/>
            <person name="Richter-Heitmann T."/>
            <person name="Klindworth A."/>
            <person name="Klockow C."/>
            <person name="Richter M."/>
            <person name="Achstetter T."/>
            <person name="Glockner F.O."/>
            <person name="Harder J."/>
        </authorList>
    </citation>
    <scope>NUCLEOTIDE SEQUENCE [LARGE SCALE GENOMIC DNA]</scope>
    <source>
        <strain evidence="1 2">SH398</strain>
    </source>
</reference>
<evidence type="ECO:0000313" key="1">
    <source>
        <dbReference type="EMBL" id="EMI26871.1"/>
    </source>
</evidence>
<name>M5S601_9BACT</name>
<gene>
    <name evidence="1" type="ORF">RESH_02535</name>
</gene>
<protein>
    <submittedName>
        <fullName evidence="1">Uncharacterized protein</fullName>
    </submittedName>
</protein>
<proteinExistence type="predicted"/>
<organism evidence="1 2">
    <name type="scientific">Rhodopirellula europaea SH398</name>
    <dbReference type="NCBI Taxonomy" id="1263868"/>
    <lineage>
        <taxon>Bacteria</taxon>
        <taxon>Pseudomonadati</taxon>
        <taxon>Planctomycetota</taxon>
        <taxon>Planctomycetia</taxon>
        <taxon>Pirellulales</taxon>
        <taxon>Pirellulaceae</taxon>
        <taxon>Rhodopirellula</taxon>
    </lineage>
</organism>
<dbReference type="EMBL" id="ANOF01000082">
    <property type="protein sequence ID" value="EMI26871.1"/>
    <property type="molecule type" value="Genomic_DNA"/>
</dbReference>
<sequence>MIHCVWDITSDAHAVTIPEALMLLGYVSVPIPKLNPNHILAA</sequence>
<dbReference type="AlphaFoldDB" id="M5S601"/>
<dbReference type="STRING" id="1263868.RESH_02535"/>
<accession>M5S601</accession>
<comment type="caution">
    <text evidence="1">The sequence shown here is derived from an EMBL/GenBank/DDBJ whole genome shotgun (WGS) entry which is preliminary data.</text>
</comment>